<feature type="region of interest" description="Disordered" evidence="3">
    <location>
        <begin position="953"/>
        <end position="978"/>
    </location>
</feature>
<feature type="region of interest" description="Disordered" evidence="3">
    <location>
        <begin position="687"/>
        <end position="706"/>
    </location>
</feature>
<dbReference type="GO" id="GO:0003779">
    <property type="term" value="F:actin binding"/>
    <property type="evidence" value="ECO:0007669"/>
    <property type="project" value="UniProtKB-UniRule"/>
</dbReference>
<feature type="region of interest" description="Disordered" evidence="3">
    <location>
        <begin position="193"/>
        <end position="348"/>
    </location>
</feature>
<dbReference type="GO" id="GO:0071933">
    <property type="term" value="F:Arp2/3 complex binding"/>
    <property type="evidence" value="ECO:0007669"/>
    <property type="project" value="TreeGrafter"/>
</dbReference>
<comment type="similarity">
    <text evidence="1 2">Belongs to the SCAR/WAVE family.</text>
</comment>
<feature type="compositionally biased region" description="Polar residues" evidence="3">
    <location>
        <begin position="234"/>
        <end position="244"/>
    </location>
</feature>
<feature type="compositionally biased region" description="Polar residues" evidence="3">
    <location>
        <begin position="741"/>
        <end position="754"/>
    </location>
</feature>
<dbReference type="PANTHER" id="PTHR12902:SF33">
    <property type="entry name" value="PROTEIN SCAR3"/>
    <property type="match status" value="1"/>
</dbReference>
<organism evidence="5 6">
    <name type="scientific">Triticum turgidum subsp. durum</name>
    <name type="common">Durum wheat</name>
    <name type="synonym">Triticum durum</name>
    <dbReference type="NCBI Taxonomy" id="4567"/>
    <lineage>
        <taxon>Eukaryota</taxon>
        <taxon>Viridiplantae</taxon>
        <taxon>Streptophyta</taxon>
        <taxon>Embryophyta</taxon>
        <taxon>Tracheophyta</taxon>
        <taxon>Spermatophyta</taxon>
        <taxon>Magnoliopsida</taxon>
        <taxon>Liliopsida</taxon>
        <taxon>Poales</taxon>
        <taxon>Poaceae</taxon>
        <taxon>BOP clade</taxon>
        <taxon>Pooideae</taxon>
        <taxon>Triticodae</taxon>
        <taxon>Triticeae</taxon>
        <taxon>Triticinae</taxon>
        <taxon>Triticum</taxon>
    </lineage>
</organism>
<dbReference type="GO" id="GO:0034237">
    <property type="term" value="F:protein kinase A regulatory subunit binding"/>
    <property type="evidence" value="ECO:0007669"/>
    <property type="project" value="TreeGrafter"/>
</dbReference>
<dbReference type="PANTHER" id="PTHR12902">
    <property type="entry name" value="WASP-1"/>
    <property type="match status" value="1"/>
</dbReference>
<dbReference type="InterPro" id="IPR003124">
    <property type="entry name" value="WH2_dom"/>
</dbReference>
<dbReference type="Proteomes" id="UP000324705">
    <property type="component" value="Chromosome 3B"/>
</dbReference>
<feature type="compositionally biased region" description="Low complexity" evidence="3">
    <location>
        <begin position="269"/>
        <end position="283"/>
    </location>
</feature>
<feature type="region of interest" description="Disordered" evidence="3">
    <location>
        <begin position="741"/>
        <end position="776"/>
    </location>
</feature>
<dbReference type="GO" id="GO:2000601">
    <property type="term" value="P:positive regulation of Arp2/3 complex-mediated actin nucleation"/>
    <property type="evidence" value="ECO:0007669"/>
    <property type="project" value="TreeGrafter"/>
</dbReference>
<evidence type="ECO:0000313" key="6">
    <source>
        <dbReference type="Proteomes" id="UP000324705"/>
    </source>
</evidence>
<comment type="function">
    <text evidence="2">Involved in regulation of actin and microtubule organization. Part of a WAVE complex that activates the Arp2/3 complex.</text>
</comment>
<dbReference type="Gene3D" id="1.20.5.340">
    <property type="match status" value="1"/>
</dbReference>
<dbReference type="GO" id="GO:0005856">
    <property type="term" value="C:cytoskeleton"/>
    <property type="evidence" value="ECO:0007669"/>
    <property type="project" value="UniProtKB-SubCell"/>
</dbReference>
<gene>
    <name evidence="5" type="ORF">TRITD_3Bv1G063510</name>
</gene>
<dbReference type="Gene3D" id="6.10.280.150">
    <property type="match status" value="2"/>
</dbReference>
<evidence type="ECO:0000256" key="2">
    <source>
        <dbReference type="RuleBase" id="RU367034"/>
    </source>
</evidence>
<accession>A0A9R1RZC6</accession>
<evidence type="ECO:0000256" key="3">
    <source>
        <dbReference type="SAM" id="MobiDB-lite"/>
    </source>
</evidence>
<evidence type="ECO:0000256" key="1">
    <source>
        <dbReference type="ARBA" id="ARBA00006993"/>
    </source>
</evidence>
<feature type="domain" description="WH2" evidence="4">
    <location>
        <begin position="1249"/>
        <end position="1267"/>
    </location>
</feature>
<feature type="region of interest" description="Disordered" evidence="3">
    <location>
        <begin position="556"/>
        <end position="594"/>
    </location>
</feature>
<feature type="region of interest" description="Disordered" evidence="3">
    <location>
        <begin position="1264"/>
        <end position="1284"/>
    </location>
</feature>
<reference evidence="5 6" key="1">
    <citation type="submission" date="2017-09" db="EMBL/GenBank/DDBJ databases">
        <authorList>
            <consortium name="International Durum Wheat Genome Sequencing Consortium (IDWGSC)"/>
            <person name="Milanesi L."/>
        </authorList>
    </citation>
    <scope>NUCLEOTIDE SEQUENCE [LARGE SCALE GENOMIC DNA]</scope>
    <source>
        <strain evidence="6">cv. Svevo</strain>
    </source>
</reference>
<evidence type="ECO:0000259" key="4">
    <source>
        <dbReference type="PROSITE" id="PS51082"/>
    </source>
</evidence>
<feature type="compositionally biased region" description="Basic and acidic residues" evidence="3">
    <location>
        <begin position="570"/>
        <end position="585"/>
    </location>
</feature>
<feature type="compositionally biased region" description="Polar residues" evidence="3">
    <location>
        <begin position="652"/>
        <end position="661"/>
    </location>
</feature>
<keyword evidence="6" id="KW-1185">Reference proteome</keyword>
<feature type="compositionally biased region" description="Basic and acidic residues" evidence="3">
    <location>
        <begin position="323"/>
        <end position="333"/>
    </location>
</feature>
<sequence length="1316" mass="143357">MPLVRFEVRNEVGLGDPGLYGGAGAGKRGGVAGAAGEAEPKALLEGVAVAGLVGILRQLGDLAEFAADVFHDLHEQVITTSARGRKVLTRVQNIEAALPSLEKAVKNQKSHIHFAYVPGSDWHTQLQNEQNHLLSSDLPRFMMDSYEECRDPPRLYLLDKFDNAGAGACLKRYSDPSYFKKSWDVMRADKTAHLQKERKSHKIKRKGSRLKEPYHGQATSRHRNGELQRALTAVQLTSSRQCASPSMDGRSFSEHRSTSDARSNPDNISRSSSFSSKARLSFAEQASDTKPSVVPHENGHGKLSNTDTHKLNDGSSPILLSGNREDDLGDDSKQGSLSDEMNARSPSVEWHEKTAIVMTTSSVYCDDVVMDRAESAETKHIKPVQREFDHSEMETLEQQGALLQKAKLLLSSGLNHRDEVPSETDNYMDALNTLESETETEVDFQTKKQGKPVHSFNAHAPQIESADNIVSQLPDSSPAEFPDTSPNSRMLHTFERTANFPSLSSADAPDISQHTLSGYTDIHPNEWSSVTTIPENNANEAAGDPTEISEPALQAYTATPPNQSPPHANDIPESKAEVAPRDSPEISKPGLSTYAVFPPNKESVVNQIPENNVEDALEDGTVESTSCLVPEPAISFAPTSEASPAKILPGDTTGNSVISEKSPQDYPGENHQEFGGCGMAEVSNSQTMPLNESSENGSATQHLPTHAPTSSVELSSVKLWTNAGLFGLEPSKPPVGICPGSASQSYSETNQSAIRTPDAVYGQTDRPSDSSTYFEHREHKNLNGKQASISELLESEGNAENGAGTYSGTDLAGRNNLDVVSASSFSSIAQRFLANTLQRRTSPKYNDLPISSGRVNTDANGFDDATVNSTLAPKEAVFEASQFEKKADNGMDGLPKSSIFSSRHYSEKSSPPLEHMKISFHPMSAFETSKLNLDFSDGNLHENVDDMMLPTFQLLPGSSVPQPGSGSESEDDTFGRSYSYSSYDDLSPRLYSNSELWDQEDGIGLEDHELYNDSNQIGSSTTPVSSYMGFEQMNLSGEKSTVSLSDIGDHNGLGLLESHPAGELPNFDTLMSTSNLQNGDALIPHNPVNLSPDEDQMPPPPPLPPMQWRTMRQTTSLDEERDSTAKDILKNASSLPPVHTPVQEQHLPPCAPPFPQGNVKEVNHQKVDVIKETSNLPNIFEIKSSFLQQIRDKMDDSSGRNPDDALYPTIHGQVYTVAYGLISRQPDLHKLNGHEKPKAVFNDVNILDERGELLQQIRSKTFNLRRTNGSKTNTSSQSTESTANSSVVAILEKANAIRQAVASDEGGDDDNWSDIN</sequence>
<evidence type="ECO:0000313" key="5">
    <source>
        <dbReference type="EMBL" id="VAH74629.1"/>
    </source>
</evidence>
<keyword evidence="2" id="KW-0206">Cytoskeleton</keyword>
<dbReference type="PROSITE" id="PS51082">
    <property type="entry name" value="WH2"/>
    <property type="match status" value="1"/>
</dbReference>
<feature type="compositionally biased region" description="Basic residues" evidence="3">
    <location>
        <begin position="198"/>
        <end position="208"/>
    </location>
</feature>
<dbReference type="GO" id="GO:0030036">
    <property type="term" value="P:actin cytoskeleton organization"/>
    <property type="evidence" value="ECO:0007669"/>
    <property type="project" value="UniProtKB-UniRule"/>
</dbReference>
<protein>
    <recommendedName>
        <fullName evidence="2">Protein SCAR</fullName>
    </recommendedName>
    <alternativeName>
        <fullName evidence="2">Protein WAVE</fullName>
    </alternativeName>
</protein>
<proteinExistence type="inferred from homology"/>
<keyword evidence="2" id="KW-0009">Actin-binding</keyword>
<feature type="compositionally biased region" description="Low complexity" evidence="3">
    <location>
        <begin position="956"/>
        <end position="967"/>
    </location>
</feature>
<comment type="subcellular location">
    <subcellularLocation>
        <location evidence="2">Cytoplasm</location>
        <location evidence="2">Cytoskeleton</location>
    </subcellularLocation>
</comment>
<name>A0A9R1RZC6_TRITD</name>
<dbReference type="InterPro" id="IPR028288">
    <property type="entry name" value="SCAR/WAVE_fam"/>
</dbReference>
<keyword evidence="2" id="KW-0963">Cytoplasm</keyword>
<feature type="region of interest" description="Disordered" evidence="3">
    <location>
        <begin position="639"/>
        <end position="677"/>
    </location>
</feature>
<feature type="compositionally biased region" description="Low complexity" evidence="3">
    <location>
        <begin position="1270"/>
        <end position="1284"/>
    </location>
</feature>
<dbReference type="EMBL" id="LT934116">
    <property type="protein sequence ID" value="VAH74629.1"/>
    <property type="molecule type" value="Genomic_DNA"/>
</dbReference>
<dbReference type="Gramene" id="TRITD3Bv1G063510.6">
    <property type="protein sequence ID" value="TRITD3Bv1G063510.6"/>
    <property type="gene ID" value="TRITD3Bv1G063510"/>
</dbReference>